<reference evidence="2" key="2">
    <citation type="submission" date="2023-04" db="EMBL/GenBank/DDBJ databases">
        <authorList>
            <person name="Bruccoleri R.E."/>
            <person name="Oakeley E.J."/>
            <person name="Faust A.-M."/>
            <person name="Dessus-Babus S."/>
            <person name="Altorfer M."/>
            <person name="Burckhardt D."/>
            <person name="Oertli M."/>
            <person name="Naumann U."/>
            <person name="Petersen F."/>
            <person name="Wong J."/>
        </authorList>
    </citation>
    <scope>NUCLEOTIDE SEQUENCE</scope>
    <source>
        <strain evidence="2">GSM-AAB239-AS_SAM_17_03QT</strain>
        <tissue evidence="2">Leaf</tissue>
    </source>
</reference>
<dbReference type="AlphaFoldDB" id="A0AAX6FR74"/>
<dbReference type="Proteomes" id="UP001140949">
    <property type="component" value="Unassembled WGS sequence"/>
</dbReference>
<proteinExistence type="predicted"/>
<keyword evidence="1" id="KW-0472">Membrane</keyword>
<dbReference type="EMBL" id="JANAVB010026799">
    <property type="protein sequence ID" value="KAJ6818902.1"/>
    <property type="molecule type" value="Genomic_DNA"/>
</dbReference>
<protein>
    <submittedName>
        <fullName evidence="2">NADH dehydrogenase subunit 4 (Plastid)</fullName>
    </submittedName>
</protein>
<dbReference type="PANTHER" id="PTHR43507">
    <property type="entry name" value="NADH-UBIQUINONE OXIDOREDUCTASE CHAIN 4"/>
    <property type="match status" value="1"/>
</dbReference>
<keyword evidence="3" id="KW-1185">Reference proteome</keyword>
<dbReference type="GO" id="GO:0003954">
    <property type="term" value="F:NADH dehydrogenase activity"/>
    <property type="evidence" value="ECO:0007669"/>
    <property type="project" value="TreeGrafter"/>
</dbReference>
<name>A0AAX6FR74_IRIPA</name>
<reference evidence="2" key="1">
    <citation type="journal article" date="2023" name="GigaByte">
        <title>Genome assembly of the bearded iris, Iris pallida Lam.</title>
        <authorList>
            <person name="Bruccoleri R.E."/>
            <person name="Oakeley E.J."/>
            <person name="Faust A.M.E."/>
            <person name="Altorfer M."/>
            <person name="Dessus-Babus S."/>
            <person name="Burckhardt D."/>
            <person name="Oertli M."/>
            <person name="Naumann U."/>
            <person name="Petersen F."/>
            <person name="Wong J."/>
        </authorList>
    </citation>
    <scope>NUCLEOTIDE SEQUENCE</scope>
    <source>
        <strain evidence="2">GSM-AAB239-AS_SAM_17_03QT</strain>
    </source>
</reference>
<comment type="caution">
    <text evidence="2">The sequence shown here is derived from an EMBL/GenBank/DDBJ whole genome shotgun (WGS) entry which is preliminary data.</text>
</comment>
<dbReference type="PANTHER" id="PTHR43507:SF21">
    <property type="entry name" value="NAD(P)H-QUINONE OXIDOREDUCTASE CHAIN 4, CHLOROPLASTIC"/>
    <property type="match status" value="1"/>
</dbReference>
<keyword evidence="1" id="KW-1133">Transmembrane helix</keyword>
<dbReference type="GO" id="GO:0008137">
    <property type="term" value="F:NADH dehydrogenase (ubiquinone) activity"/>
    <property type="evidence" value="ECO:0007669"/>
    <property type="project" value="InterPro"/>
</dbReference>
<organism evidence="2 3">
    <name type="scientific">Iris pallida</name>
    <name type="common">Sweet iris</name>
    <dbReference type="NCBI Taxonomy" id="29817"/>
    <lineage>
        <taxon>Eukaryota</taxon>
        <taxon>Viridiplantae</taxon>
        <taxon>Streptophyta</taxon>
        <taxon>Embryophyta</taxon>
        <taxon>Tracheophyta</taxon>
        <taxon>Spermatophyta</taxon>
        <taxon>Magnoliopsida</taxon>
        <taxon>Liliopsida</taxon>
        <taxon>Asparagales</taxon>
        <taxon>Iridaceae</taxon>
        <taxon>Iridoideae</taxon>
        <taxon>Irideae</taxon>
        <taxon>Iris</taxon>
    </lineage>
</organism>
<accession>A0AAX6FR74</accession>
<evidence type="ECO:0000256" key="1">
    <source>
        <dbReference type="SAM" id="Phobius"/>
    </source>
</evidence>
<dbReference type="GO" id="GO:0015990">
    <property type="term" value="P:electron transport coupled proton transport"/>
    <property type="evidence" value="ECO:0007669"/>
    <property type="project" value="TreeGrafter"/>
</dbReference>
<feature type="transmembrane region" description="Helical" evidence="1">
    <location>
        <begin position="6"/>
        <end position="24"/>
    </location>
</feature>
<evidence type="ECO:0000313" key="3">
    <source>
        <dbReference type="Proteomes" id="UP001140949"/>
    </source>
</evidence>
<gene>
    <name evidence="2" type="ORF">M6B38_404215</name>
</gene>
<dbReference type="GO" id="GO:0048039">
    <property type="term" value="F:ubiquinone binding"/>
    <property type="evidence" value="ECO:0007669"/>
    <property type="project" value="TreeGrafter"/>
</dbReference>
<keyword evidence="1" id="KW-0812">Transmembrane</keyword>
<dbReference type="InterPro" id="IPR003918">
    <property type="entry name" value="NADH_UbQ_OxRdtase"/>
</dbReference>
<evidence type="ECO:0000313" key="2">
    <source>
        <dbReference type="EMBL" id="KAJ6818902.1"/>
    </source>
</evidence>
<dbReference type="GO" id="GO:0042773">
    <property type="term" value="P:ATP synthesis coupled electron transport"/>
    <property type="evidence" value="ECO:0007669"/>
    <property type="project" value="InterPro"/>
</dbReference>
<dbReference type="GO" id="GO:0009507">
    <property type="term" value="C:chloroplast"/>
    <property type="evidence" value="ECO:0007669"/>
    <property type="project" value="TreeGrafter"/>
</dbReference>
<sequence length="145" mass="16619">MGLNGAILQILSHVFIGYALFFLVGTSCDRIRFIYLNEMGGISIPMPKIFTMFNSFSTASCIAGDEWFCCGISSLFLNNYPSKISFNAQNANYICNCNWNDINSYLFIIYVTSDVLWLKLSTSKTLILWILDRENYLFRSVSFYL</sequence>